<keyword evidence="1" id="KW-0732">Signal</keyword>
<evidence type="ECO:0000256" key="1">
    <source>
        <dbReference type="SAM" id="SignalP"/>
    </source>
</evidence>
<gene>
    <name evidence="2" type="ORF">OJ996_02475</name>
</gene>
<accession>A0ABT3FXX2</accession>
<dbReference type="InterPro" id="IPR022435">
    <property type="entry name" value="Surface-anchored_actinobac"/>
</dbReference>
<dbReference type="EMBL" id="JAPDDR010000001">
    <property type="protein sequence ID" value="MCW1912420.1"/>
    <property type="molecule type" value="Genomic_DNA"/>
</dbReference>
<dbReference type="NCBIfam" id="NF038134">
    <property type="entry name" value="choice_anch_M"/>
    <property type="match status" value="1"/>
</dbReference>
<reference evidence="2" key="1">
    <citation type="submission" date="2022-10" db="EMBL/GenBank/DDBJ databases">
        <title>Luteolibacter sp. GHJ8, whole genome shotgun sequencing project.</title>
        <authorList>
            <person name="Zhao G."/>
            <person name="Shen L."/>
        </authorList>
    </citation>
    <scope>NUCLEOTIDE SEQUENCE</scope>
    <source>
        <strain evidence="2">GHJ8</strain>
    </source>
</reference>
<feature type="signal peptide" evidence="1">
    <location>
        <begin position="1"/>
        <end position="26"/>
    </location>
</feature>
<comment type="caution">
    <text evidence="2">The sequence shown here is derived from an EMBL/GenBank/DDBJ whole genome shotgun (WGS) entry which is preliminary data.</text>
</comment>
<evidence type="ECO:0000313" key="2">
    <source>
        <dbReference type="EMBL" id="MCW1912420.1"/>
    </source>
</evidence>
<proteinExistence type="predicted"/>
<protein>
    <submittedName>
        <fullName evidence="2">Choice-of-anchor M domain-containing protein</fullName>
    </submittedName>
</protein>
<keyword evidence="3" id="KW-1185">Reference proteome</keyword>
<dbReference type="RefSeq" id="WP_264510793.1">
    <property type="nucleotide sequence ID" value="NZ_JAPDDR010000001.1"/>
</dbReference>
<dbReference type="Proteomes" id="UP001165653">
    <property type="component" value="Unassembled WGS sequence"/>
</dbReference>
<name>A0ABT3FXX2_9BACT</name>
<evidence type="ECO:0000313" key="3">
    <source>
        <dbReference type="Proteomes" id="UP001165653"/>
    </source>
</evidence>
<dbReference type="NCBIfam" id="TIGR03769">
    <property type="entry name" value="P_ac_wall_RPT"/>
    <property type="match status" value="1"/>
</dbReference>
<feature type="chain" id="PRO_5045681704" evidence="1">
    <location>
        <begin position="27"/>
        <end position="237"/>
    </location>
</feature>
<sequence>MTTPPSLRTLPALCSAMALLCLPSSAALYTSGHGDFGVAYEAGDFHFHFHADGATVDGSVTGDVEYDIPDVTVIASTSSSLVLPIDFPALGAGTGQTIWVLPEVQDPDLPFLGLATEELELSEWGNITFTLGNVTSPSGNGEFALWQSGSFGEVLLRMSTADPGSDSLILPPGSHAHYNWGFTEAGTWQIEMTVSGTHVTDGFQSSTETLTFHVVPEPASALLGSLGMLGLLLRRRR</sequence>
<organism evidence="2 3">
    <name type="scientific">Luteolibacter rhizosphaerae</name>
    <dbReference type="NCBI Taxonomy" id="2989719"/>
    <lineage>
        <taxon>Bacteria</taxon>
        <taxon>Pseudomonadati</taxon>
        <taxon>Verrucomicrobiota</taxon>
        <taxon>Verrucomicrobiia</taxon>
        <taxon>Verrucomicrobiales</taxon>
        <taxon>Verrucomicrobiaceae</taxon>
        <taxon>Luteolibacter</taxon>
    </lineage>
</organism>